<evidence type="ECO:0000259" key="10">
    <source>
        <dbReference type="Pfam" id="PF02463"/>
    </source>
</evidence>
<dbReference type="Gene3D" id="3.40.50.300">
    <property type="entry name" value="P-loop containing nucleotide triphosphate hydrolases"/>
    <property type="match status" value="2"/>
</dbReference>
<evidence type="ECO:0000256" key="9">
    <source>
        <dbReference type="PIRNR" id="PIRNR003128"/>
    </source>
</evidence>
<dbReference type="FunFam" id="3.40.50.300:FF:000356">
    <property type="entry name" value="DNA repair protein RecN"/>
    <property type="match status" value="1"/>
</dbReference>
<evidence type="ECO:0000313" key="12">
    <source>
        <dbReference type="Proteomes" id="UP000092952"/>
    </source>
</evidence>
<name>A0A1B1YUQ3_9GAMM</name>
<dbReference type="GO" id="GO:0005524">
    <property type="term" value="F:ATP binding"/>
    <property type="evidence" value="ECO:0007669"/>
    <property type="project" value="UniProtKB-KW"/>
</dbReference>
<dbReference type="PANTHER" id="PTHR11059:SF0">
    <property type="entry name" value="DNA REPAIR PROTEIN RECN"/>
    <property type="match status" value="1"/>
</dbReference>
<sequence>MLVGLRIENFAIVEAAELEFETGLTALTGETGAGKSLVVDALLLALGERAGAESIRVGAEQAEVTAVFDVAGVPAALAWLDENDLADGSDCILRRTVRADGRSRSYVNGRPVAAGLLRELGQLLVDIHGQHAYQALLRPAAQRALLDRFAGAGTLLDAVAVAHARWQAAGRALDEAEASAAGRAQRLEQLGYQLDELDTLALGAGEWPQIDAELRRAGHAQTLVEGAAAALQALDEDGSGAYGQLAHATGQLQRLTGFDERLTETVTLLDGALAQLTEAVSALRHYLDGLEVDPARLRWLEERVAAVMALARKHQVAPAELAELHGALRDERAALEDVGLPRAALEQAQRAALADYEAAAAALTAARGAAAVRLADEVSECIGGLGMPGARFEVALLPLDDGTASAAGAERVEFRILANAGDTWRPLVRVASGGELSRISLGIQAATLAQGEIPTLIFDEVDVGIGGAVAETVGRLLRGLGADRQVLCITHLPQVAAQAHHHLRVSKQAGEAHTATAVERLPAGARVDEIARMLGGLNITERTRAHAAEMLNAAQQS</sequence>
<organism evidence="11 12">
    <name type="scientific">Immundisolibacter cernigliae</name>
    <dbReference type="NCBI Taxonomy" id="1810504"/>
    <lineage>
        <taxon>Bacteria</taxon>
        <taxon>Pseudomonadati</taxon>
        <taxon>Pseudomonadota</taxon>
        <taxon>Gammaproteobacteria</taxon>
        <taxon>Immundisolibacterales</taxon>
        <taxon>Immundisolibacteraceae</taxon>
        <taxon>Immundisolibacter</taxon>
    </lineage>
</organism>
<feature type="domain" description="RecF/RecN/SMC N-terminal" evidence="10">
    <location>
        <begin position="2"/>
        <end position="510"/>
    </location>
</feature>
<keyword evidence="12" id="KW-1185">Reference proteome</keyword>
<dbReference type="AlphaFoldDB" id="A0A1B1YUQ3"/>
<evidence type="ECO:0000256" key="5">
    <source>
        <dbReference type="ARBA" id="ARBA00022763"/>
    </source>
</evidence>
<dbReference type="FunFam" id="3.40.50.300:FF:000319">
    <property type="entry name" value="DNA repair protein RecN"/>
    <property type="match status" value="1"/>
</dbReference>
<keyword evidence="6" id="KW-0067">ATP-binding</keyword>
<comment type="similarity">
    <text evidence="2 9">Belongs to the RecN family.</text>
</comment>
<dbReference type="InterPro" id="IPR004604">
    <property type="entry name" value="DNA_recomb/repair_RecN"/>
</dbReference>
<evidence type="ECO:0000313" key="11">
    <source>
        <dbReference type="EMBL" id="ANX04456.1"/>
    </source>
</evidence>
<dbReference type="CDD" id="cd03241">
    <property type="entry name" value="ABC_RecN"/>
    <property type="match status" value="2"/>
</dbReference>
<dbReference type="FunCoup" id="A0A1B1YUQ3">
    <property type="interactions" value="450"/>
</dbReference>
<dbReference type="NCBIfam" id="TIGR00634">
    <property type="entry name" value="recN"/>
    <property type="match status" value="1"/>
</dbReference>
<keyword evidence="7 9" id="KW-0234">DNA repair</keyword>
<dbReference type="InterPro" id="IPR027417">
    <property type="entry name" value="P-loop_NTPase"/>
</dbReference>
<dbReference type="PIRSF" id="PIRSF003128">
    <property type="entry name" value="RecN"/>
    <property type="match status" value="1"/>
</dbReference>
<dbReference type="OrthoDB" id="9806954at2"/>
<evidence type="ECO:0000256" key="4">
    <source>
        <dbReference type="ARBA" id="ARBA00022741"/>
    </source>
</evidence>
<protein>
    <recommendedName>
        <fullName evidence="3 9">DNA repair protein RecN</fullName>
    </recommendedName>
    <alternativeName>
        <fullName evidence="8 9">Recombination protein N</fullName>
    </alternativeName>
</protein>
<keyword evidence="5 9" id="KW-0227">DNA damage</keyword>
<gene>
    <name evidence="11" type="ORF">PG2T_09870</name>
</gene>
<evidence type="ECO:0000256" key="3">
    <source>
        <dbReference type="ARBA" id="ARBA00021315"/>
    </source>
</evidence>
<reference evidence="12" key="1">
    <citation type="submission" date="2016-03" db="EMBL/GenBank/DDBJ databases">
        <title>Complete genome sequence of Solimmundus cernigliae, representing a novel lineage of polycyclic aromatic hydrocarbon degraders within the Gammaproteobacteria.</title>
        <authorList>
            <person name="Singleton D.R."/>
            <person name="Dickey A.N."/>
            <person name="Scholl E.H."/>
            <person name="Wright F.A."/>
            <person name="Aitken M.D."/>
        </authorList>
    </citation>
    <scope>NUCLEOTIDE SEQUENCE [LARGE SCALE GENOMIC DNA]</scope>
    <source>
        <strain evidence="12">TR3.2</strain>
    </source>
</reference>
<dbReference type="KEGG" id="gbi:PG2T_09870"/>
<evidence type="ECO:0000256" key="1">
    <source>
        <dbReference type="ARBA" id="ARBA00003618"/>
    </source>
</evidence>
<dbReference type="EMBL" id="CP014671">
    <property type="protein sequence ID" value="ANX04456.1"/>
    <property type="molecule type" value="Genomic_DNA"/>
</dbReference>
<dbReference type="GO" id="GO:0006281">
    <property type="term" value="P:DNA repair"/>
    <property type="evidence" value="ECO:0007669"/>
    <property type="project" value="UniProtKB-KW"/>
</dbReference>
<evidence type="ECO:0000256" key="8">
    <source>
        <dbReference type="ARBA" id="ARBA00033408"/>
    </source>
</evidence>
<keyword evidence="4" id="KW-0547">Nucleotide-binding</keyword>
<dbReference type="Pfam" id="PF02463">
    <property type="entry name" value="SMC_N"/>
    <property type="match status" value="1"/>
</dbReference>
<evidence type="ECO:0000256" key="6">
    <source>
        <dbReference type="ARBA" id="ARBA00022840"/>
    </source>
</evidence>
<proteinExistence type="inferred from homology"/>
<dbReference type="InParanoid" id="A0A1B1YUQ3"/>
<evidence type="ECO:0000256" key="7">
    <source>
        <dbReference type="ARBA" id="ARBA00023204"/>
    </source>
</evidence>
<dbReference type="SUPFAM" id="SSF52540">
    <property type="entry name" value="P-loop containing nucleoside triphosphate hydrolases"/>
    <property type="match status" value="2"/>
</dbReference>
<dbReference type="GO" id="GO:0006310">
    <property type="term" value="P:DNA recombination"/>
    <property type="evidence" value="ECO:0007669"/>
    <property type="project" value="InterPro"/>
</dbReference>
<dbReference type="STRING" id="1810504.PG2T_09870"/>
<comment type="function">
    <text evidence="1 9">May be involved in recombinational repair of damaged DNA.</text>
</comment>
<dbReference type="GO" id="GO:0009432">
    <property type="term" value="P:SOS response"/>
    <property type="evidence" value="ECO:0007669"/>
    <property type="project" value="TreeGrafter"/>
</dbReference>
<evidence type="ECO:0000256" key="2">
    <source>
        <dbReference type="ARBA" id="ARBA00009441"/>
    </source>
</evidence>
<accession>A0A1B1YUQ3</accession>
<dbReference type="RefSeq" id="WP_068804678.1">
    <property type="nucleotide sequence ID" value="NZ_CP014671.1"/>
</dbReference>
<dbReference type="GO" id="GO:0043590">
    <property type="term" value="C:bacterial nucleoid"/>
    <property type="evidence" value="ECO:0007669"/>
    <property type="project" value="TreeGrafter"/>
</dbReference>
<dbReference type="PANTHER" id="PTHR11059">
    <property type="entry name" value="DNA REPAIR PROTEIN RECN"/>
    <property type="match status" value="1"/>
</dbReference>
<dbReference type="Proteomes" id="UP000092952">
    <property type="component" value="Chromosome"/>
</dbReference>
<dbReference type="InterPro" id="IPR003395">
    <property type="entry name" value="RecF/RecN/SMC_N"/>
</dbReference>
<dbReference type="NCBIfam" id="NF008121">
    <property type="entry name" value="PRK10869.1"/>
    <property type="match status" value="1"/>
</dbReference>